<feature type="signal peptide" evidence="3">
    <location>
        <begin position="1"/>
        <end position="18"/>
    </location>
</feature>
<name>A0AB34KM75_9PEZI</name>
<dbReference type="InterPro" id="IPR021109">
    <property type="entry name" value="Peptidase_aspartic_dom_sf"/>
</dbReference>
<dbReference type="PROSITE" id="PS51767">
    <property type="entry name" value="PEPTIDASE_A1"/>
    <property type="match status" value="1"/>
</dbReference>
<dbReference type="AlphaFoldDB" id="A0AB34KM75"/>
<feature type="chain" id="PRO_5044189144" description="Peptidase A1 domain-containing protein" evidence="3">
    <location>
        <begin position="19"/>
        <end position="567"/>
    </location>
</feature>
<keyword evidence="2" id="KW-0472">Membrane</keyword>
<gene>
    <name evidence="5" type="ORF">WHR41_05056</name>
</gene>
<evidence type="ECO:0000313" key="6">
    <source>
        <dbReference type="Proteomes" id="UP000803884"/>
    </source>
</evidence>
<dbReference type="Gene3D" id="2.40.70.10">
    <property type="entry name" value="Acid Proteases"/>
    <property type="match status" value="1"/>
</dbReference>
<dbReference type="SUPFAM" id="SSF50630">
    <property type="entry name" value="Acid proteases"/>
    <property type="match status" value="1"/>
</dbReference>
<protein>
    <recommendedName>
        <fullName evidence="4">Peptidase A1 domain-containing protein</fullName>
    </recommendedName>
</protein>
<sequence>MSLDLLYLCLALIGTTAAACNNPQPLSIPITDVLLSNGHSMRGVPLSIGSPPQNISFLPHNVLNNTWAYNTSAPACFSKTTEPQCQTVRGGTYDPTLSTTASDNLDVTEAGGDTSDTARAVGIHIWESVWAKDTISLGNATLTDFPIGMPGFDYGGREGAQANIGLGRNSTLLNTLRDEGRISSRTYSFWWGRNSASESLSMDGQLVLGGYDAAKVTGPNITQKLMPSTANCQSGMYLTITNMVLGFPNGTKSDMLAPSMLSACIWLDWPAITSLRYDPFVYRFETATGTSRAENLAKLPWDVAAYRIAGEYGGDLTMITDQGSEFTISNDILILPEQSVAPDGAFQTNSSAPAIMMIPTWEINANDVPKIGRPFFSAAYLMVDLDAETWTLWQANATTDSHLVSIGGDCAEKPKVNASPPILPEDDHFTPEGANSSTTTEDVLSNNATVEDEPAKVISTGSVVGIAVGAVGGVGLLVGALVVYCLRKRRRVGRSESEADIASTKYGHESAQSTPMWYEKSGLSIQKLSALQLDTHELSVNERRAEVPGDTSNRRPFELAAVQTPRI</sequence>
<dbReference type="CDD" id="cd05471">
    <property type="entry name" value="pepsin_like"/>
    <property type="match status" value="1"/>
</dbReference>
<evidence type="ECO:0000259" key="4">
    <source>
        <dbReference type="PROSITE" id="PS51767"/>
    </source>
</evidence>
<reference evidence="5 6" key="1">
    <citation type="journal article" date="2020" name="Microbiol. Resour. Announc.">
        <title>Draft Genome Sequence of a Cladosporium Species Isolated from the Mesophotic Ascidian Didemnum maculosum.</title>
        <authorList>
            <person name="Gioti A."/>
            <person name="Siaperas R."/>
            <person name="Nikolaivits E."/>
            <person name="Le Goff G."/>
            <person name="Ouazzani J."/>
            <person name="Kotoulas G."/>
            <person name="Topakas E."/>
        </authorList>
    </citation>
    <scope>NUCLEOTIDE SEQUENCE [LARGE SCALE GENOMIC DNA]</scope>
    <source>
        <strain evidence="5 6">TM138-S3</strain>
    </source>
</reference>
<accession>A0AB34KM75</accession>
<keyword evidence="2" id="KW-0812">Transmembrane</keyword>
<feature type="domain" description="Peptidase A1" evidence="4">
    <location>
        <begin position="42"/>
        <end position="393"/>
    </location>
</feature>
<feature type="region of interest" description="Disordered" evidence="1">
    <location>
        <begin position="421"/>
        <end position="448"/>
    </location>
</feature>
<dbReference type="Proteomes" id="UP000803884">
    <property type="component" value="Unassembled WGS sequence"/>
</dbReference>
<proteinExistence type="predicted"/>
<evidence type="ECO:0000256" key="1">
    <source>
        <dbReference type="SAM" id="MobiDB-lite"/>
    </source>
</evidence>
<comment type="caution">
    <text evidence="5">The sequence shown here is derived from an EMBL/GenBank/DDBJ whole genome shotgun (WGS) entry which is preliminary data.</text>
</comment>
<evidence type="ECO:0000313" key="5">
    <source>
        <dbReference type="EMBL" id="KAL1585840.1"/>
    </source>
</evidence>
<dbReference type="Pfam" id="PF00026">
    <property type="entry name" value="Asp"/>
    <property type="match status" value="1"/>
</dbReference>
<dbReference type="RefSeq" id="XP_069228946.1">
    <property type="nucleotide sequence ID" value="XM_069373661.1"/>
</dbReference>
<feature type="compositionally biased region" description="Polar residues" evidence="1">
    <location>
        <begin position="433"/>
        <end position="448"/>
    </location>
</feature>
<evidence type="ECO:0000256" key="3">
    <source>
        <dbReference type="SAM" id="SignalP"/>
    </source>
</evidence>
<feature type="transmembrane region" description="Helical" evidence="2">
    <location>
        <begin position="463"/>
        <end position="486"/>
    </location>
</feature>
<dbReference type="GeneID" id="96006499"/>
<dbReference type="InterPro" id="IPR034164">
    <property type="entry name" value="Pepsin-like_dom"/>
</dbReference>
<dbReference type="EMBL" id="JAAQHG020000017">
    <property type="protein sequence ID" value="KAL1585840.1"/>
    <property type="molecule type" value="Genomic_DNA"/>
</dbReference>
<dbReference type="InterPro" id="IPR033121">
    <property type="entry name" value="PEPTIDASE_A1"/>
</dbReference>
<organism evidence="5 6">
    <name type="scientific">Cladosporium halotolerans</name>
    <dbReference type="NCBI Taxonomy" id="1052096"/>
    <lineage>
        <taxon>Eukaryota</taxon>
        <taxon>Fungi</taxon>
        <taxon>Dikarya</taxon>
        <taxon>Ascomycota</taxon>
        <taxon>Pezizomycotina</taxon>
        <taxon>Dothideomycetes</taxon>
        <taxon>Dothideomycetidae</taxon>
        <taxon>Cladosporiales</taxon>
        <taxon>Cladosporiaceae</taxon>
        <taxon>Cladosporium</taxon>
    </lineage>
</organism>
<dbReference type="CDD" id="cd12087">
    <property type="entry name" value="TM_EGFR-like"/>
    <property type="match status" value="1"/>
</dbReference>
<keyword evidence="3" id="KW-0732">Signal</keyword>
<evidence type="ECO:0000256" key="2">
    <source>
        <dbReference type="SAM" id="Phobius"/>
    </source>
</evidence>
<keyword evidence="6" id="KW-1185">Reference proteome</keyword>
<keyword evidence="2" id="KW-1133">Transmembrane helix</keyword>